<evidence type="ECO:0000313" key="4">
    <source>
        <dbReference type="Proteomes" id="UP001596004"/>
    </source>
</evidence>
<keyword evidence="2" id="KW-0479">Metal-binding</keyword>
<evidence type="ECO:0000256" key="2">
    <source>
        <dbReference type="RuleBase" id="RU000461"/>
    </source>
</evidence>
<dbReference type="Gene3D" id="1.10.630.10">
    <property type="entry name" value="Cytochrome P450"/>
    <property type="match status" value="1"/>
</dbReference>
<keyword evidence="2" id="KW-0503">Monooxygenase</keyword>
<dbReference type="Proteomes" id="UP001596004">
    <property type="component" value="Unassembled WGS sequence"/>
</dbReference>
<dbReference type="InterPro" id="IPR002397">
    <property type="entry name" value="Cyt_P450_B"/>
</dbReference>
<protein>
    <submittedName>
        <fullName evidence="3">Cytochrome P450</fullName>
    </submittedName>
</protein>
<dbReference type="PROSITE" id="PS00086">
    <property type="entry name" value="CYTOCHROME_P450"/>
    <property type="match status" value="1"/>
</dbReference>
<evidence type="ECO:0000256" key="1">
    <source>
        <dbReference type="ARBA" id="ARBA00010617"/>
    </source>
</evidence>
<reference evidence="4" key="1">
    <citation type="journal article" date="2019" name="Int. J. Syst. Evol. Microbiol.">
        <title>The Global Catalogue of Microorganisms (GCM) 10K type strain sequencing project: providing services to taxonomists for standard genome sequencing and annotation.</title>
        <authorList>
            <consortium name="The Broad Institute Genomics Platform"/>
            <consortium name="The Broad Institute Genome Sequencing Center for Infectious Disease"/>
            <person name="Wu L."/>
            <person name="Ma J."/>
        </authorList>
    </citation>
    <scope>NUCLEOTIDE SEQUENCE [LARGE SCALE GENOMIC DNA]</scope>
    <source>
        <strain evidence="4">CGMCC 4.7132</strain>
    </source>
</reference>
<keyword evidence="2" id="KW-0560">Oxidoreductase</keyword>
<keyword evidence="2" id="KW-0349">Heme</keyword>
<dbReference type="PRINTS" id="PR00359">
    <property type="entry name" value="BP450"/>
</dbReference>
<evidence type="ECO:0000313" key="3">
    <source>
        <dbReference type="EMBL" id="MFC4534898.1"/>
    </source>
</evidence>
<dbReference type="PANTHER" id="PTHR46696:SF1">
    <property type="entry name" value="CYTOCHROME P450 YJIB-RELATED"/>
    <property type="match status" value="1"/>
</dbReference>
<proteinExistence type="inferred from homology"/>
<keyword evidence="4" id="KW-1185">Reference proteome</keyword>
<dbReference type="Pfam" id="PF00067">
    <property type="entry name" value="p450"/>
    <property type="match status" value="1"/>
</dbReference>
<comment type="caution">
    <text evidence="3">The sequence shown here is derived from an EMBL/GenBank/DDBJ whole genome shotgun (WGS) entry which is preliminary data.</text>
</comment>
<dbReference type="PANTHER" id="PTHR46696">
    <property type="entry name" value="P450, PUTATIVE (EUROFUNG)-RELATED"/>
    <property type="match status" value="1"/>
</dbReference>
<dbReference type="EMBL" id="JBHSFP010000026">
    <property type="protein sequence ID" value="MFC4534898.1"/>
    <property type="molecule type" value="Genomic_DNA"/>
</dbReference>
<dbReference type="InterPro" id="IPR001128">
    <property type="entry name" value="Cyt_P450"/>
</dbReference>
<dbReference type="InterPro" id="IPR017972">
    <property type="entry name" value="Cyt_P450_CS"/>
</dbReference>
<dbReference type="SUPFAM" id="SSF48264">
    <property type="entry name" value="Cytochrome P450"/>
    <property type="match status" value="1"/>
</dbReference>
<dbReference type="InterPro" id="IPR036396">
    <property type="entry name" value="Cyt_P450_sf"/>
</dbReference>
<name>A0ABV9CQ53_9ACTN</name>
<dbReference type="RefSeq" id="WP_380846439.1">
    <property type="nucleotide sequence ID" value="NZ_JBHSFP010000026.1"/>
</dbReference>
<gene>
    <name evidence="3" type="ORF">ACFO60_29410</name>
</gene>
<organism evidence="3 4">
    <name type="scientific">Sphaerisporangium dianthi</name>
    <dbReference type="NCBI Taxonomy" id="1436120"/>
    <lineage>
        <taxon>Bacteria</taxon>
        <taxon>Bacillati</taxon>
        <taxon>Actinomycetota</taxon>
        <taxon>Actinomycetes</taxon>
        <taxon>Streptosporangiales</taxon>
        <taxon>Streptosporangiaceae</taxon>
        <taxon>Sphaerisporangium</taxon>
    </lineage>
</organism>
<accession>A0ABV9CQ53</accession>
<keyword evidence="2" id="KW-0408">Iron</keyword>
<sequence length="404" mass="43619">MPASGPEPTVPEVDLTRPEVIGDPFTAYGQVRESSPLARLLVPGMEPWWLLTRHEDARALLGDPRFEINADSFMRPGVPKDCLPYMRTMAEMSGSEHARLRKLVAPAFTPRRAADFRPRMEAIAGRLLDEARRQVPAGDGPVDLLAHFARPLPMEVICELVGIPEPDRTRWRAYGAFIAAGAGQEFTAAVPEIIEGAKAAVARRRADPGDDLLSDLIGVQADDGDRLSDVELVALVWLLVLAGQTPANLIANGVVALLGHPGELAALREDPALMPGAVEELLRWCAPTLLSIPRYARQDTELCGMPVRKGDAVTVAVAAANRDPRAFADPERFDVRRAKGPAGHLSFSHGPHFCVGASLARVQTQVALTALLRRFPDLALAASPGELRAPDPGTWRVTAVPVTF</sequence>
<comment type="similarity">
    <text evidence="1 2">Belongs to the cytochrome P450 family.</text>
</comment>